<dbReference type="Ensembl" id="ENSPMGT00000028917.1">
    <property type="protein sequence ID" value="ENSPMGP00000027144.1"/>
    <property type="gene ID" value="ENSPMGG00000021917.1"/>
</dbReference>
<feature type="domain" description="DDE Tnp4" evidence="9">
    <location>
        <begin position="334"/>
        <end position="492"/>
    </location>
</feature>
<organism evidence="10 11">
    <name type="scientific">Periophthalmus magnuspinnatus</name>
    <dbReference type="NCBI Taxonomy" id="409849"/>
    <lineage>
        <taxon>Eukaryota</taxon>
        <taxon>Metazoa</taxon>
        <taxon>Chordata</taxon>
        <taxon>Craniata</taxon>
        <taxon>Vertebrata</taxon>
        <taxon>Euteleostomi</taxon>
        <taxon>Actinopterygii</taxon>
        <taxon>Neopterygii</taxon>
        <taxon>Teleostei</taxon>
        <taxon>Neoteleostei</taxon>
        <taxon>Acanthomorphata</taxon>
        <taxon>Gobiaria</taxon>
        <taxon>Gobiiformes</taxon>
        <taxon>Gobioidei</taxon>
        <taxon>Gobiidae</taxon>
        <taxon>Oxudercinae</taxon>
        <taxon>Periophthalmus</taxon>
    </lineage>
</organism>
<keyword evidence="7" id="KW-0539">Nucleus</keyword>
<dbReference type="GO" id="GO:0046872">
    <property type="term" value="F:metal ion binding"/>
    <property type="evidence" value="ECO:0007669"/>
    <property type="project" value="UniProtKB-KW"/>
</dbReference>
<dbReference type="STRING" id="409849.ENSPMGP00000027144"/>
<evidence type="ECO:0000256" key="4">
    <source>
        <dbReference type="ARBA" id="ARBA00022722"/>
    </source>
</evidence>
<keyword evidence="5" id="KW-0479">Metal-binding</keyword>
<dbReference type="InterPro" id="IPR027806">
    <property type="entry name" value="HARBI1_dom"/>
</dbReference>
<protein>
    <recommendedName>
        <fullName evidence="9">DDE Tnp4 domain-containing protein</fullName>
    </recommendedName>
</protein>
<dbReference type="GO" id="GO:0004518">
    <property type="term" value="F:nuclease activity"/>
    <property type="evidence" value="ECO:0007669"/>
    <property type="project" value="UniProtKB-KW"/>
</dbReference>
<sequence>MPDFKRPFISLSFFFLIFHDNTHRDNAFFNFYIQYFNILYYLICSLKIFPFFFVVTVTVAHESSCRPIKKIPSLSFNSLSYTPLSARWRVFHPLFTLVFYPKNTLCFGPSQDGVLRRGQRGFAGLSALLPGCFGPEHHPNPGRPGAGAVPARTAEMRRRRVRETEARARRLRHYLQRRKAVVLSAVAGVLSIVSSNTREIWSRDRPVEGAAQCFTDEDWKAQFRVTRATFTHLLQLLESTIARKKTHIRTPIDARRRLAITLWWYGQGEEYRHIAERFGVGVTTVCIILRQVTMAIVNKLFKKFVLLPSGEKLDAAVRAFKECGYPQCAGAIGATHIPIVGPRENPQDYMNSSGWYSVILQAVVDQDLQFTHVYAGWPGSSSNTTVLSSSDLLLKAEDQLQGSIVLNGVEIPVHLIGDPSFPLKPWLLTGYNLTPDLSPQQRRFTYSLNAARSVVDSAFSRLKGRWGCLQKRKDIEVTAMPGMVSACCVLHNVCEYLGDEFFPEWSVDSEVGPGLAFPQPEVDPCEAEGNGRAEMIRHAMTYNFLEIQQQPTTINGFTFTYED</sequence>
<accession>A0A3B4BFD2</accession>
<evidence type="ECO:0000313" key="10">
    <source>
        <dbReference type="Ensembl" id="ENSPMGP00000027144.1"/>
    </source>
</evidence>
<dbReference type="Pfam" id="PF13359">
    <property type="entry name" value="DDE_Tnp_4"/>
    <property type="match status" value="1"/>
</dbReference>
<evidence type="ECO:0000256" key="6">
    <source>
        <dbReference type="ARBA" id="ARBA00022801"/>
    </source>
</evidence>
<evidence type="ECO:0000313" key="11">
    <source>
        <dbReference type="Proteomes" id="UP000261520"/>
    </source>
</evidence>
<name>A0A3B4BFD2_9GOBI</name>
<keyword evidence="4" id="KW-0540">Nuclease</keyword>
<evidence type="ECO:0000256" key="1">
    <source>
        <dbReference type="ARBA" id="ARBA00001968"/>
    </source>
</evidence>
<keyword evidence="11" id="KW-1185">Reference proteome</keyword>
<comment type="subcellular location">
    <subcellularLocation>
        <location evidence="2">Nucleus</location>
    </subcellularLocation>
</comment>
<comment type="similarity">
    <text evidence="3">Belongs to the HARBI1 family.</text>
</comment>
<dbReference type="Proteomes" id="UP000261520">
    <property type="component" value="Unplaced"/>
</dbReference>
<feature type="transmembrane region" description="Helical" evidence="8">
    <location>
        <begin position="40"/>
        <end position="60"/>
    </location>
</feature>
<dbReference type="GO" id="GO:0016787">
    <property type="term" value="F:hydrolase activity"/>
    <property type="evidence" value="ECO:0007669"/>
    <property type="project" value="UniProtKB-KW"/>
</dbReference>
<evidence type="ECO:0000256" key="3">
    <source>
        <dbReference type="ARBA" id="ARBA00006958"/>
    </source>
</evidence>
<evidence type="ECO:0000256" key="2">
    <source>
        <dbReference type="ARBA" id="ARBA00004123"/>
    </source>
</evidence>
<dbReference type="GO" id="GO:0005634">
    <property type="term" value="C:nucleus"/>
    <property type="evidence" value="ECO:0007669"/>
    <property type="project" value="UniProtKB-SubCell"/>
</dbReference>
<dbReference type="PANTHER" id="PTHR22930">
    <property type="match status" value="1"/>
</dbReference>
<keyword evidence="6" id="KW-0378">Hydrolase</keyword>
<keyword evidence="8" id="KW-1133">Transmembrane helix</keyword>
<reference evidence="10" key="1">
    <citation type="submission" date="2025-08" db="UniProtKB">
        <authorList>
            <consortium name="Ensembl"/>
        </authorList>
    </citation>
    <scope>IDENTIFICATION</scope>
</reference>
<evidence type="ECO:0000256" key="8">
    <source>
        <dbReference type="SAM" id="Phobius"/>
    </source>
</evidence>
<reference evidence="10" key="2">
    <citation type="submission" date="2025-09" db="UniProtKB">
        <authorList>
            <consortium name="Ensembl"/>
        </authorList>
    </citation>
    <scope>IDENTIFICATION</scope>
</reference>
<keyword evidence="8" id="KW-0812">Transmembrane</keyword>
<comment type="cofactor">
    <cofactor evidence="1">
        <name>a divalent metal cation</name>
        <dbReference type="ChEBI" id="CHEBI:60240"/>
    </cofactor>
</comment>
<evidence type="ECO:0000256" key="5">
    <source>
        <dbReference type="ARBA" id="ARBA00022723"/>
    </source>
</evidence>
<keyword evidence="8" id="KW-0472">Membrane</keyword>
<evidence type="ECO:0000256" key="7">
    <source>
        <dbReference type="ARBA" id="ARBA00023242"/>
    </source>
</evidence>
<dbReference type="PANTHER" id="PTHR22930:SF206">
    <property type="entry name" value="NUCLEASE HARBI1"/>
    <property type="match status" value="1"/>
</dbReference>
<proteinExistence type="inferred from homology"/>
<dbReference type="AlphaFoldDB" id="A0A3B4BFD2"/>
<evidence type="ECO:0000259" key="9">
    <source>
        <dbReference type="Pfam" id="PF13359"/>
    </source>
</evidence>
<dbReference type="InterPro" id="IPR045249">
    <property type="entry name" value="HARBI1-like"/>
</dbReference>